<keyword evidence="2" id="KW-1185">Reference proteome</keyword>
<name>A0A4R1HNQ6_ANCAQ</name>
<gene>
    <name evidence="1" type="ORF">EV667_3549</name>
</gene>
<dbReference type="EMBL" id="SMFY01000003">
    <property type="protein sequence ID" value="TCK23708.1"/>
    <property type="molecule type" value="Genomic_DNA"/>
</dbReference>
<dbReference type="Proteomes" id="UP000295030">
    <property type="component" value="Unassembled WGS sequence"/>
</dbReference>
<accession>A0A4R1HNQ6</accession>
<comment type="caution">
    <text evidence="1">The sequence shown here is derived from an EMBL/GenBank/DDBJ whole genome shotgun (WGS) entry which is preliminary data.</text>
</comment>
<sequence length="90" mass="9831">MSRRDTPFLIEAESAERVARALDASQELTATLAEMPHQGNVPKELSLFASAECRELHCQCHRLVDTVDAATVTIGAIADGPHDMPSFLLR</sequence>
<organism evidence="1 2">
    <name type="scientific">Ancylobacter aquaticus</name>
    <dbReference type="NCBI Taxonomy" id="100"/>
    <lineage>
        <taxon>Bacteria</taxon>
        <taxon>Pseudomonadati</taxon>
        <taxon>Pseudomonadota</taxon>
        <taxon>Alphaproteobacteria</taxon>
        <taxon>Hyphomicrobiales</taxon>
        <taxon>Xanthobacteraceae</taxon>
        <taxon>Ancylobacter</taxon>
    </lineage>
</organism>
<evidence type="ECO:0000313" key="1">
    <source>
        <dbReference type="EMBL" id="TCK23708.1"/>
    </source>
</evidence>
<reference evidence="1 2" key="1">
    <citation type="submission" date="2019-03" db="EMBL/GenBank/DDBJ databases">
        <title>Genomic Encyclopedia of Type Strains, Phase IV (KMG-IV): sequencing the most valuable type-strain genomes for metagenomic binning, comparative biology and taxonomic classification.</title>
        <authorList>
            <person name="Goeker M."/>
        </authorList>
    </citation>
    <scope>NUCLEOTIDE SEQUENCE [LARGE SCALE GENOMIC DNA]</scope>
    <source>
        <strain evidence="1 2">DSM 101</strain>
    </source>
</reference>
<protein>
    <submittedName>
        <fullName evidence="1">Uncharacterized protein</fullName>
    </submittedName>
</protein>
<dbReference type="AlphaFoldDB" id="A0A4R1HNQ6"/>
<proteinExistence type="predicted"/>
<evidence type="ECO:0000313" key="2">
    <source>
        <dbReference type="Proteomes" id="UP000295030"/>
    </source>
</evidence>